<keyword evidence="2" id="KW-1003">Cell membrane</keyword>
<dbReference type="RefSeq" id="WP_284719156.1">
    <property type="nucleotide sequence ID" value="NZ_PGFT01000001.1"/>
</dbReference>
<keyword evidence="4 6" id="KW-1133">Transmembrane helix</keyword>
<feature type="transmembrane region" description="Helical" evidence="6">
    <location>
        <begin position="211"/>
        <end position="229"/>
    </location>
</feature>
<feature type="transmembrane region" description="Helical" evidence="6">
    <location>
        <begin position="323"/>
        <end position="340"/>
    </location>
</feature>
<dbReference type="InterPro" id="IPR050833">
    <property type="entry name" value="Poly_Biosynth_Transport"/>
</dbReference>
<feature type="transmembrane region" description="Helical" evidence="6">
    <location>
        <begin position="295"/>
        <end position="317"/>
    </location>
</feature>
<accession>A0ABT6ITD4</accession>
<sequence length="470" mass="53026">MNKKTILSYAIGPIGSGILGLISLPIITWFFSVEDVGRISMLQVVASFSVLLFCLGLDQAYVREYHEVKDTPELLKLTLMPGLFLTMLAYSLVFIIKPTLVSEWLYEIPSVYLSVISITCFILSIISRFLSLVLRMQEKALAFSMSQLLPKIIFLIFIISTVWLGFKKDIYTLVTAHFLSILAVFLVFSWNTRKEWLASFKYRFNWLRFKPLLLFGLPLVVGGLASWGLNVMDRLFLRGLSTFAELGVYSVTMSIAAVATVFSGIFNTIWAPLVYKWVKNEEMNLSKIDEISEHLLAAIYFIIVLSGLFSWVLPFFLPKEYAAIQYLITPCLLAPLFYTLSETTSVGIAIARKTSYSMFASILAMLSNAVGNYLLVPEMGALGAAISTAFSFWFFYILRTELSCKVWRDIPRAKSYVVITVLLGFTIISSLFSHINYLSVLIWGLLFITGILLFSKSIKLALKQSKVLVN</sequence>
<feature type="transmembrane region" description="Helical" evidence="6">
    <location>
        <begin position="74"/>
        <end position="96"/>
    </location>
</feature>
<keyword evidence="8" id="KW-1185">Reference proteome</keyword>
<feature type="transmembrane region" description="Helical" evidence="6">
    <location>
        <begin position="381"/>
        <end position="398"/>
    </location>
</feature>
<feature type="transmembrane region" description="Helical" evidence="6">
    <location>
        <begin position="111"/>
        <end position="134"/>
    </location>
</feature>
<feature type="transmembrane region" description="Helical" evidence="6">
    <location>
        <begin position="141"/>
        <end position="164"/>
    </location>
</feature>
<feature type="transmembrane region" description="Helical" evidence="6">
    <location>
        <begin position="44"/>
        <end position="62"/>
    </location>
</feature>
<protein>
    <submittedName>
        <fullName evidence="7">Polysaccharide biosynthesis protein</fullName>
    </submittedName>
</protein>
<feature type="transmembrane region" description="Helical" evidence="6">
    <location>
        <begin position="249"/>
        <end position="275"/>
    </location>
</feature>
<comment type="subcellular location">
    <subcellularLocation>
        <location evidence="1">Cell membrane</location>
        <topology evidence="1">Multi-pass membrane protein</topology>
    </subcellularLocation>
</comment>
<evidence type="ECO:0000313" key="7">
    <source>
        <dbReference type="EMBL" id="MDH4904307.1"/>
    </source>
</evidence>
<feature type="transmembrane region" description="Helical" evidence="6">
    <location>
        <begin position="170"/>
        <end position="190"/>
    </location>
</feature>
<evidence type="ECO:0000256" key="2">
    <source>
        <dbReference type="ARBA" id="ARBA00022475"/>
    </source>
</evidence>
<dbReference type="PANTHER" id="PTHR30250:SF11">
    <property type="entry name" value="O-ANTIGEN TRANSPORTER-RELATED"/>
    <property type="match status" value="1"/>
</dbReference>
<keyword evidence="5 6" id="KW-0472">Membrane</keyword>
<evidence type="ECO:0000256" key="1">
    <source>
        <dbReference type="ARBA" id="ARBA00004651"/>
    </source>
</evidence>
<evidence type="ECO:0000256" key="6">
    <source>
        <dbReference type="SAM" id="Phobius"/>
    </source>
</evidence>
<evidence type="ECO:0000256" key="5">
    <source>
        <dbReference type="ARBA" id="ARBA00023136"/>
    </source>
</evidence>
<proteinExistence type="predicted"/>
<gene>
    <name evidence="7" type="ORF">CUR83_04365</name>
</gene>
<feature type="transmembrane region" description="Helical" evidence="6">
    <location>
        <begin position="7"/>
        <end position="32"/>
    </location>
</feature>
<dbReference type="Pfam" id="PF01943">
    <property type="entry name" value="Polysacc_synt"/>
    <property type="match status" value="1"/>
</dbReference>
<comment type="caution">
    <text evidence="7">The sequence shown here is derived from an EMBL/GenBank/DDBJ whole genome shotgun (WGS) entry which is preliminary data.</text>
</comment>
<feature type="transmembrane region" description="Helical" evidence="6">
    <location>
        <begin position="356"/>
        <end position="375"/>
    </location>
</feature>
<dbReference type="InterPro" id="IPR002797">
    <property type="entry name" value="Polysacc_synth"/>
</dbReference>
<organism evidence="7 8">
    <name type="scientific">Psychrobacter pocilloporae</name>
    <dbReference type="NCBI Taxonomy" id="1775882"/>
    <lineage>
        <taxon>Bacteria</taxon>
        <taxon>Pseudomonadati</taxon>
        <taxon>Pseudomonadota</taxon>
        <taxon>Gammaproteobacteria</taxon>
        <taxon>Moraxellales</taxon>
        <taxon>Moraxellaceae</taxon>
        <taxon>Psychrobacter</taxon>
    </lineage>
</organism>
<evidence type="ECO:0000256" key="4">
    <source>
        <dbReference type="ARBA" id="ARBA00022989"/>
    </source>
</evidence>
<reference evidence="7 8" key="1">
    <citation type="submission" date="2017-11" db="EMBL/GenBank/DDBJ databases">
        <title>Whole genome sequencing of Psychrobacter pocilloporae S6-60T(=JCM 31058T=LMG 29157T).</title>
        <authorList>
            <person name="Das S.K."/>
        </authorList>
    </citation>
    <scope>NUCLEOTIDE SEQUENCE [LARGE SCALE GENOMIC DNA]</scope>
    <source>
        <strain evidence="7 8">S6-60</strain>
    </source>
</reference>
<evidence type="ECO:0000256" key="3">
    <source>
        <dbReference type="ARBA" id="ARBA00022692"/>
    </source>
</evidence>
<evidence type="ECO:0000313" key="8">
    <source>
        <dbReference type="Proteomes" id="UP001243298"/>
    </source>
</evidence>
<name>A0ABT6ITD4_9GAMM</name>
<dbReference type="EMBL" id="PGFT01000001">
    <property type="protein sequence ID" value="MDH4904307.1"/>
    <property type="molecule type" value="Genomic_DNA"/>
</dbReference>
<feature type="transmembrane region" description="Helical" evidence="6">
    <location>
        <begin position="410"/>
        <end position="429"/>
    </location>
</feature>
<dbReference type="Proteomes" id="UP001243298">
    <property type="component" value="Unassembled WGS sequence"/>
</dbReference>
<keyword evidence="3 6" id="KW-0812">Transmembrane</keyword>
<dbReference type="PANTHER" id="PTHR30250">
    <property type="entry name" value="PST FAMILY PREDICTED COLANIC ACID TRANSPORTER"/>
    <property type="match status" value="1"/>
</dbReference>
<feature type="transmembrane region" description="Helical" evidence="6">
    <location>
        <begin position="435"/>
        <end position="454"/>
    </location>
</feature>